<gene>
    <name evidence="1" type="ORF">BSK47_20305</name>
</gene>
<dbReference type="Pfam" id="PF08950">
    <property type="entry name" value="DUF1861"/>
    <property type="match status" value="1"/>
</dbReference>
<dbReference type="PANTHER" id="PTHR37036">
    <property type="match status" value="1"/>
</dbReference>
<comment type="caution">
    <text evidence="1">The sequence shown here is derived from an EMBL/GenBank/DDBJ whole genome shotgun (WGS) entry which is preliminary data.</text>
</comment>
<evidence type="ECO:0008006" key="3">
    <source>
        <dbReference type="Google" id="ProtNLM"/>
    </source>
</evidence>
<dbReference type="InterPro" id="IPR023296">
    <property type="entry name" value="Glyco_hydro_beta-prop_sf"/>
</dbReference>
<accession>A0AB36JD05</accession>
<dbReference type="AlphaFoldDB" id="A0AB36JD05"/>
<proteinExistence type="predicted"/>
<name>A0AB36JD05_9BACL</name>
<sequence>MNLQEQRKHFEETKTIYDSKKLQFHGVEGFDVYNPSLPFQWEGETYIYGRVEKREEWARSWVRLFEQTGEDEWTLVPDSMIYQLEDPYISIMDGTMILGGTHVRYKQGKGETYYGYFYRGTDLNDLYYFTTGPDYMKDIRLIQLKDKRIGVFSRPRSEEIRKLYGSESIVGFAIINSLDELTAEVIENAMVIDGLFGKDEWGGCNQAYLLSSGKVGVIGHKSYLDEGEDGQDIQVYLNFSFVFDPETHEAQEQKIIGTRPCYPEGPAKRSSLIDCAFTAGIVIREDGKVDLYSGISDAEAGRIVIDYPFEGYGEILSTLEG</sequence>
<dbReference type="EMBL" id="MPTO01000019">
    <property type="protein sequence ID" value="OME16602.1"/>
    <property type="molecule type" value="Genomic_DNA"/>
</dbReference>
<evidence type="ECO:0000313" key="1">
    <source>
        <dbReference type="EMBL" id="OME16602.1"/>
    </source>
</evidence>
<organism evidence="1 2">
    <name type="scientific">Paenibacillus odorifer</name>
    <dbReference type="NCBI Taxonomy" id="189426"/>
    <lineage>
        <taxon>Bacteria</taxon>
        <taxon>Bacillati</taxon>
        <taxon>Bacillota</taxon>
        <taxon>Bacilli</taxon>
        <taxon>Bacillales</taxon>
        <taxon>Paenibacillaceae</taxon>
        <taxon>Paenibacillus</taxon>
    </lineage>
</organism>
<protein>
    <recommendedName>
        <fullName evidence="3">DUF1861 family protein</fullName>
    </recommendedName>
</protein>
<dbReference type="Gene3D" id="2.115.10.20">
    <property type="entry name" value="Glycosyl hydrolase domain, family 43"/>
    <property type="match status" value="1"/>
</dbReference>
<reference evidence="1 2" key="1">
    <citation type="submission" date="2016-10" db="EMBL/GenBank/DDBJ databases">
        <title>Paenibacillus species isolates.</title>
        <authorList>
            <person name="Beno S.M."/>
        </authorList>
    </citation>
    <scope>NUCLEOTIDE SEQUENCE [LARGE SCALE GENOMIC DNA]</scope>
    <source>
        <strain evidence="1 2">FSL H7-0918</strain>
    </source>
</reference>
<dbReference type="SUPFAM" id="SSF75005">
    <property type="entry name" value="Arabinanase/levansucrase/invertase"/>
    <property type="match status" value="1"/>
</dbReference>
<dbReference type="PANTHER" id="PTHR37036:SF2">
    <property type="entry name" value="DUF1861 FAMILY PROTEIN"/>
    <property type="match status" value="1"/>
</dbReference>
<evidence type="ECO:0000313" key="2">
    <source>
        <dbReference type="Proteomes" id="UP000187323"/>
    </source>
</evidence>
<dbReference type="InterPro" id="IPR015045">
    <property type="entry name" value="MPT-1-like_LmxM"/>
</dbReference>
<dbReference type="Proteomes" id="UP000187323">
    <property type="component" value="Unassembled WGS sequence"/>
</dbReference>